<evidence type="ECO:0000313" key="2">
    <source>
        <dbReference type="Proteomes" id="UP001596353"/>
    </source>
</evidence>
<reference evidence="2" key="1">
    <citation type="journal article" date="2019" name="Int. J. Syst. Evol. Microbiol.">
        <title>The Global Catalogue of Microorganisms (GCM) 10K type strain sequencing project: providing services to taxonomists for standard genome sequencing and annotation.</title>
        <authorList>
            <consortium name="The Broad Institute Genomics Platform"/>
            <consortium name="The Broad Institute Genome Sequencing Center for Infectious Disease"/>
            <person name="Wu L."/>
            <person name="Ma J."/>
        </authorList>
    </citation>
    <scope>NUCLEOTIDE SEQUENCE [LARGE SCALE GENOMIC DNA]</scope>
    <source>
        <strain evidence="2">CCUG 66188</strain>
    </source>
</reference>
<dbReference type="Gene3D" id="3.90.550.10">
    <property type="entry name" value="Spore Coat Polysaccharide Biosynthesis Protein SpsA, Chain A"/>
    <property type="match status" value="1"/>
</dbReference>
<comment type="caution">
    <text evidence="1">The sequence shown here is derived from an EMBL/GenBank/DDBJ whole genome shotgun (WGS) entry which is preliminary data.</text>
</comment>
<gene>
    <name evidence="1" type="ORF">ACFQFQ_14595</name>
</gene>
<dbReference type="InterPro" id="IPR029044">
    <property type="entry name" value="Nucleotide-diphossugar_trans"/>
</dbReference>
<evidence type="ECO:0008006" key="3">
    <source>
        <dbReference type="Google" id="ProtNLM"/>
    </source>
</evidence>
<dbReference type="Proteomes" id="UP001596353">
    <property type="component" value="Unassembled WGS sequence"/>
</dbReference>
<dbReference type="EMBL" id="JBHSWG010000001">
    <property type="protein sequence ID" value="MFC6760442.1"/>
    <property type="molecule type" value="Genomic_DNA"/>
</dbReference>
<protein>
    <recommendedName>
        <fullName evidence="3">Glycosyltransferase</fullName>
    </recommendedName>
</protein>
<proteinExistence type="predicted"/>
<organism evidence="1 2">
    <name type="scientific">Sulfitobacter porphyrae</name>
    <dbReference type="NCBI Taxonomy" id="1246864"/>
    <lineage>
        <taxon>Bacteria</taxon>
        <taxon>Pseudomonadati</taxon>
        <taxon>Pseudomonadota</taxon>
        <taxon>Alphaproteobacteria</taxon>
        <taxon>Rhodobacterales</taxon>
        <taxon>Roseobacteraceae</taxon>
        <taxon>Sulfitobacter</taxon>
    </lineage>
</organism>
<keyword evidence="2" id="KW-1185">Reference proteome</keyword>
<dbReference type="SUPFAM" id="SSF53448">
    <property type="entry name" value="Nucleotide-diphospho-sugar transferases"/>
    <property type="match status" value="1"/>
</dbReference>
<evidence type="ECO:0000313" key="1">
    <source>
        <dbReference type="EMBL" id="MFC6760442.1"/>
    </source>
</evidence>
<name>A0ABW2B4E2_9RHOB</name>
<sequence length="206" mass="23196">MISVACVLRSGGRYDASWVAKLQRGVARHLSLPHRFVCLSDEPVDCERIPLETDWPGWWSKIEMFRPGLLTGQTLYLDLDTVITGPLAPLLSDQFTMTRDFLNPNIMNSGVMAWAGDYSIIWEAMKVNPAGIIEHYDAWPDGRIGDQALIEDVMRAVAMTFNPGLVVSWKRDCRNGPPAGASAVSFHGRKKQDDLLKHEWIRTAWN</sequence>
<accession>A0ABW2B4E2</accession>